<dbReference type="EMBL" id="JBHTJG010000006">
    <property type="protein sequence ID" value="MFD0947337.1"/>
    <property type="molecule type" value="Genomic_DNA"/>
</dbReference>
<evidence type="ECO:0000256" key="1">
    <source>
        <dbReference type="SAM" id="Phobius"/>
    </source>
</evidence>
<dbReference type="Gene3D" id="3.10.450.50">
    <property type="match status" value="1"/>
</dbReference>
<dbReference type="PROSITE" id="PS51318">
    <property type="entry name" value="TAT"/>
    <property type="match status" value="1"/>
</dbReference>
<proteinExistence type="predicted"/>
<dbReference type="InterPro" id="IPR006311">
    <property type="entry name" value="TAT_signal"/>
</dbReference>
<sequence>MPDSPQSDHPPATGIGRRAFAGAGLVAIAAAGMPATAAPARARRPKVEDRLAIEDLFTSYLWAFDCGDADAFATLFTAGAVVVGKGTRYAGRAAILEWFRMLIGLRDREGDDAWMHQAGQFRFVPADGGWIVFAYATHFNGNSQKGTRGVRSLGYFTCECRREAGEWKFHRFSISAWDRTAVPWKKPLPWAGG</sequence>
<feature type="domain" description="SnoaL-like" evidence="2">
    <location>
        <begin position="46"/>
        <end position="172"/>
    </location>
</feature>
<dbReference type="Pfam" id="PF13577">
    <property type="entry name" value="SnoaL_4"/>
    <property type="match status" value="1"/>
</dbReference>
<keyword evidence="1" id="KW-0472">Membrane</keyword>
<feature type="transmembrane region" description="Helical" evidence="1">
    <location>
        <begin position="20"/>
        <end position="40"/>
    </location>
</feature>
<protein>
    <submittedName>
        <fullName evidence="3">Nuclear transport factor 2 family protein</fullName>
    </submittedName>
</protein>
<dbReference type="SUPFAM" id="SSF54427">
    <property type="entry name" value="NTF2-like"/>
    <property type="match status" value="1"/>
</dbReference>
<dbReference type="RefSeq" id="WP_264944896.1">
    <property type="nucleotide sequence ID" value="NZ_JAPDRA010000006.1"/>
</dbReference>
<evidence type="ECO:0000313" key="4">
    <source>
        <dbReference type="Proteomes" id="UP001596977"/>
    </source>
</evidence>
<keyword evidence="1" id="KW-0812">Transmembrane</keyword>
<reference evidence="4" key="1">
    <citation type="journal article" date="2019" name="Int. J. Syst. Evol. Microbiol.">
        <title>The Global Catalogue of Microorganisms (GCM) 10K type strain sequencing project: providing services to taxonomists for standard genome sequencing and annotation.</title>
        <authorList>
            <consortium name="The Broad Institute Genomics Platform"/>
            <consortium name="The Broad Institute Genome Sequencing Center for Infectious Disease"/>
            <person name="Wu L."/>
            <person name="Ma J."/>
        </authorList>
    </citation>
    <scope>NUCLEOTIDE SEQUENCE [LARGE SCALE GENOMIC DNA]</scope>
    <source>
        <strain evidence="4">CCUG 62982</strain>
    </source>
</reference>
<keyword evidence="1" id="KW-1133">Transmembrane helix</keyword>
<comment type="caution">
    <text evidence="3">The sequence shown here is derived from an EMBL/GenBank/DDBJ whole genome shotgun (WGS) entry which is preliminary data.</text>
</comment>
<accession>A0ABW3H841</accession>
<dbReference type="Proteomes" id="UP001596977">
    <property type="component" value="Unassembled WGS sequence"/>
</dbReference>
<evidence type="ECO:0000313" key="3">
    <source>
        <dbReference type="EMBL" id="MFD0947337.1"/>
    </source>
</evidence>
<keyword evidence="4" id="KW-1185">Reference proteome</keyword>
<dbReference type="InterPro" id="IPR032710">
    <property type="entry name" value="NTF2-like_dom_sf"/>
</dbReference>
<gene>
    <name evidence="3" type="ORF">ACFQ1E_13390</name>
</gene>
<dbReference type="InterPro" id="IPR037401">
    <property type="entry name" value="SnoaL-like"/>
</dbReference>
<organism evidence="3 4">
    <name type="scientific">Sphingomonas canadensis</name>
    <dbReference type="NCBI Taxonomy" id="1219257"/>
    <lineage>
        <taxon>Bacteria</taxon>
        <taxon>Pseudomonadati</taxon>
        <taxon>Pseudomonadota</taxon>
        <taxon>Alphaproteobacteria</taxon>
        <taxon>Sphingomonadales</taxon>
        <taxon>Sphingomonadaceae</taxon>
        <taxon>Sphingomonas</taxon>
    </lineage>
</organism>
<evidence type="ECO:0000259" key="2">
    <source>
        <dbReference type="Pfam" id="PF13577"/>
    </source>
</evidence>
<name>A0ABW3H841_9SPHN</name>